<comment type="pathway">
    <text evidence="1">Cofactor biosynthesis; riboflavin biosynthesis.</text>
</comment>
<sequence length="229" mass="24921">MRPHIIVHILQSIDGRVAGRFFSAAYDLVGTYTSIRDELDAECIIYGATTAAEVLSGVHAGRPTQVRRPVPPGDYVAREADFYFAVVDPEGTLRFDAPDTTRGNMGGHLVQLLREDVNPGYLSYLRGIGVSYILAGRGHFDAELAAEKLLQLFGVSRILLMGGGFANGTFAAAECVDELSLIVAPVAEVASGQPSLFETVRGLRADPLEFELVEVRQLPNSGLWLHYMR</sequence>
<evidence type="ECO:0000313" key="5">
    <source>
        <dbReference type="EMBL" id="AHF26037.1"/>
    </source>
</evidence>
<dbReference type="SUPFAM" id="SSF53597">
    <property type="entry name" value="Dihydrofolate reductase-like"/>
    <property type="match status" value="1"/>
</dbReference>
<name>W0FSX4_9BACT</name>
<reference evidence="5" key="1">
    <citation type="journal article" date="2013" name="PLoS ONE">
        <title>Metagenomic insights into the carbohydrate-active enzymes carried by the microorganisms adhering to solid digesta in the rumen of cows.</title>
        <authorList>
            <person name="Wang L."/>
            <person name="Hatem A."/>
            <person name="Catalyurek U.V."/>
            <person name="Morrison M."/>
            <person name="Yu Z."/>
        </authorList>
    </citation>
    <scope>NUCLEOTIDE SEQUENCE</scope>
</reference>
<proteinExistence type="predicted"/>
<dbReference type="GO" id="GO:0008703">
    <property type="term" value="F:5-amino-6-(5-phosphoribosylamino)uracil reductase activity"/>
    <property type="evidence" value="ECO:0007669"/>
    <property type="project" value="InterPro"/>
</dbReference>
<organism evidence="5">
    <name type="scientific">uncultured bacterium Contigcl_1738</name>
    <dbReference type="NCBI Taxonomy" id="1393655"/>
    <lineage>
        <taxon>Bacteria</taxon>
        <taxon>environmental samples</taxon>
    </lineage>
</organism>
<dbReference type="Pfam" id="PF01872">
    <property type="entry name" value="RibD_C"/>
    <property type="match status" value="1"/>
</dbReference>
<accession>W0FSX4</accession>
<evidence type="ECO:0000256" key="2">
    <source>
        <dbReference type="ARBA" id="ARBA00022857"/>
    </source>
</evidence>
<dbReference type="InterPro" id="IPR050765">
    <property type="entry name" value="Riboflavin_Biosynth_HTPR"/>
</dbReference>
<dbReference type="InterPro" id="IPR002734">
    <property type="entry name" value="RibDG_C"/>
</dbReference>
<evidence type="ECO:0000259" key="4">
    <source>
        <dbReference type="Pfam" id="PF01872"/>
    </source>
</evidence>
<dbReference type="Gene3D" id="3.40.430.10">
    <property type="entry name" value="Dihydrofolate Reductase, subunit A"/>
    <property type="match status" value="1"/>
</dbReference>
<keyword evidence="3" id="KW-0560">Oxidoreductase</keyword>
<keyword evidence="2" id="KW-0521">NADP</keyword>
<dbReference type="PANTHER" id="PTHR38011">
    <property type="entry name" value="DIHYDROFOLATE REDUCTASE FAMILY PROTEIN (AFU_ORTHOLOGUE AFUA_8G06820)"/>
    <property type="match status" value="1"/>
</dbReference>
<protein>
    <submittedName>
        <fullName evidence="5">Riboflavin biosynthesis protein RibD protein</fullName>
    </submittedName>
</protein>
<dbReference type="GO" id="GO:0009231">
    <property type="term" value="P:riboflavin biosynthetic process"/>
    <property type="evidence" value="ECO:0007669"/>
    <property type="project" value="InterPro"/>
</dbReference>
<evidence type="ECO:0000256" key="3">
    <source>
        <dbReference type="ARBA" id="ARBA00023002"/>
    </source>
</evidence>
<feature type="domain" description="Bacterial bifunctional deaminase-reductase C-terminal" evidence="4">
    <location>
        <begin position="3"/>
        <end position="220"/>
    </location>
</feature>
<dbReference type="AlphaFoldDB" id="W0FSX4"/>
<dbReference type="InterPro" id="IPR024072">
    <property type="entry name" value="DHFR-like_dom_sf"/>
</dbReference>
<dbReference type="PANTHER" id="PTHR38011:SF7">
    <property type="entry name" value="2,5-DIAMINO-6-RIBOSYLAMINO-4(3H)-PYRIMIDINONE 5'-PHOSPHATE REDUCTASE"/>
    <property type="match status" value="1"/>
</dbReference>
<dbReference type="EMBL" id="KC246863">
    <property type="protein sequence ID" value="AHF26037.1"/>
    <property type="molecule type" value="Genomic_DNA"/>
</dbReference>
<evidence type="ECO:0000256" key="1">
    <source>
        <dbReference type="ARBA" id="ARBA00005104"/>
    </source>
</evidence>